<sequence>MRLNKEHQLINKELKIKNNNLAQTEEELRTKLEELQLKTDLLEKSEERYRMLFNNMTESFALHEIVTNESGEAIDFIYRDVNSVFLDRVNMEYDDLVGKSAKELFPGIELNWIERFGKVALNGKSDHFIDNFSTNGKSYETIVFCPQKGFFGAIFNDITERLNAEKKIIEEKERTNYIIEGTKAGTWDWDIKKNRFTINERWANIIGFTKQELDGLNYNRWIESLHKDDVILVSSTLGRVFSKEHDYYDVEFRQQHKNGDYIWVHARGDIMERAANGQPLRMCGTHIDINSRKLTELKVIESEQRFKTIFNKSRTVMLLVNPKNMKIEDANDSALNFYGYSKDEMQNLYLSDINKMEVEALKNMVRLSKTEKKKSFSTKHTLKSGETRNIEAYTSPIKVNNKELIHAILIDTTKAVENEYKLRQINQRFIGLENIIHFKASSINDLLDFTLKQLIDYTQSDTGVVYHYHENKNLFLLNNFSKDVSLSMDYNNENPHENLDCLSKAVKIKETVIINDPHTKYPFFTHKKGSTDSKYYKSITIPVIDNEKVVALFWLGSKTTTYTKFHAEQVMLLLETAWILVGRQRHLDKKTNK</sequence>
<dbReference type="Proteomes" id="UP001207408">
    <property type="component" value="Unassembled WGS sequence"/>
</dbReference>
<keyword evidence="6" id="KW-0175">Coiled coil</keyword>
<dbReference type="PANTHER" id="PTHR43304">
    <property type="entry name" value="PHYTOCHROME-LIKE PROTEIN CPH1"/>
    <property type="match status" value="1"/>
</dbReference>
<dbReference type="InterPro" id="IPR013655">
    <property type="entry name" value="PAS_fold_3"/>
</dbReference>
<accession>A0AAE3SK94</accession>
<evidence type="ECO:0000313" key="10">
    <source>
        <dbReference type="Proteomes" id="UP001207408"/>
    </source>
</evidence>
<dbReference type="Gene3D" id="3.30.450.40">
    <property type="match status" value="1"/>
</dbReference>
<dbReference type="GO" id="GO:0004673">
    <property type="term" value="F:protein histidine kinase activity"/>
    <property type="evidence" value="ECO:0007669"/>
    <property type="project" value="UniProtKB-EC"/>
</dbReference>
<dbReference type="AlphaFoldDB" id="A0AAE3SK94"/>
<dbReference type="InterPro" id="IPR000014">
    <property type="entry name" value="PAS"/>
</dbReference>
<proteinExistence type="predicted"/>
<evidence type="ECO:0000256" key="2">
    <source>
        <dbReference type="ARBA" id="ARBA00012438"/>
    </source>
</evidence>
<evidence type="ECO:0000256" key="4">
    <source>
        <dbReference type="ARBA" id="ARBA00022679"/>
    </source>
</evidence>
<dbReference type="CDD" id="cd00130">
    <property type="entry name" value="PAS"/>
    <property type="match status" value="1"/>
</dbReference>
<dbReference type="Pfam" id="PF13426">
    <property type="entry name" value="PAS_9"/>
    <property type="match status" value="1"/>
</dbReference>
<evidence type="ECO:0000313" key="9">
    <source>
        <dbReference type="EMBL" id="MCW3805225.1"/>
    </source>
</evidence>
<reference evidence="9" key="1">
    <citation type="submission" date="2022-10" db="EMBL/GenBank/DDBJ databases">
        <authorList>
            <person name="Yu W.X."/>
        </authorList>
    </citation>
    <scope>NUCLEOTIDE SEQUENCE</scope>
    <source>
        <strain evidence="9">D04</strain>
    </source>
</reference>
<keyword evidence="10" id="KW-1185">Reference proteome</keyword>
<name>A0AAE3SK94_9BACT</name>
<dbReference type="EMBL" id="JAPDPI010000009">
    <property type="protein sequence ID" value="MCW3805225.1"/>
    <property type="molecule type" value="Genomic_DNA"/>
</dbReference>
<feature type="domain" description="PAC" evidence="8">
    <location>
        <begin position="248"/>
        <end position="301"/>
    </location>
</feature>
<keyword evidence="4" id="KW-0808">Transferase</keyword>
<dbReference type="EC" id="2.7.13.3" evidence="2"/>
<dbReference type="PANTHER" id="PTHR43304:SF1">
    <property type="entry name" value="PAC DOMAIN-CONTAINING PROTEIN"/>
    <property type="match status" value="1"/>
</dbReference>
<keyword evidence="5" id="KW-0418">Kinase</keyword>
<evidence type="ECO:0000259" key="7">
    <source>
        <dbReference type="PROSITE" id="PS50112"/>
    </source>
</evidence>
<dbReference type="SMART" id="SM00086">
    <property type="entry name" value="PAC"/>
    <property type="match status" value="2"/>
</dbReference>
<dbReference type="PROSITE" id="PS50112">
    <property type="entry name" value="PAS"/>
    <property type="match status" value="2"/>
</dbReference>
<comment type="caution">
    <text evidence="9">The sequence shown here is derived from an EMBL/GenBank/DDBJ whole genome shotgun (WGS) entry which is preliminary data.</text>
</comment>
<feature type="domain" description="PAS" evidence="7">
    <location>
        <begin position="171"/>
        <end position="244"/>
    </location>
</feature>
<dbReference type="Gene3D" id="3.30.450.20">
    <property type="entry name" value="PAS domain"/>
    <property type="match status" value="3"/>
</dbReference>
<feature type="domain" description="PAS" evidence="7">
    <location>
        <begin position="302"/>
        <end position="345"/>
    </location>
</feature>
<dbReference type="Pfam" id="PF08447">
    <property type="entry name" value="PAS_3"/>
    <property type="match status" value="1"/>
</dbReference>
<evidence type="ECO:0000256" key="3">
    <source>
        <dbReference type="ARBA" id="ARBA00022553"/>
    </source>
</evidence>
<dbReference type="SMART" id="SM00091">
    <property type="entry name" value="PAS"/>
    <property type="match status" value="3"/>
</dbReference>
<dbReference type="InterPro" id="IPR003018">
    <property type="entry name" value="GAF"/>
</dbReference>
<dbReference type="InterPro" id="IPR035965">
    <property type="entry name" value="PAS-like_dom_sf"/>
</dbReference>
<dbReference type="InterPro" id="IPR029016">
    <property type="entry name" value="GAF-like_dom_sf"/>
</dbReference>
<evidence type="ECO:0000256" key="5">
    <source>
        <dbReference type="ARBA" id="ARBA00022777"/>
    </source>
</evidence>
<dbReference type="PROSITE" id="PS50113">
    <property type="entry name" value="PAC"/>
    <property type="match status" value="1"/>
</dbReference>
<protein>
    <recommendedName>
        <fullName evidence="2">histidine kinase</fullName>
        <ecNumber evidence="2">2.7.13.3</ecNumber>
    </recommendedName>
</protein>
<dbReference type="SUPFAM" id="SSF55785">
    <property type="entry name" value="PYP-like sensor domain (PAS domain)"/>
    <property type="match status" value="3"/>
</dbReference>
<organism evidence="9 10">
    <name type="scientific">Plebeiibacterium marinum</name>
    <dbReference type="NCBI Taxonomy" id="2992111"/>
    <lineage>
        <taxon>Bacteria</taxon>
        <taxon>Pseudomonadati</taxon>
        <taxon>Bacteroidota</taxon>
        <taxon>Bacteroidia</taxon>
        <taxon>Marinilabiliales</taxon>
        <taxon>Marinilabiliaceae</taxon>
        <taxon>Plebeiibacterium</taxon>
    </lineage>
</organism>
<evidence type="ECO:0000259" key="8">
    <source>
        <dbReference type="PROSITE" id="PS50113"/>
    </source>
</evidence>
<dbReference type="RefSeq" id="WP_301198525.1">
    <property type="nucleotide sequence ID" value="NZ_JAPDPI010000009.1"/>
</dbReference>
<dbReference type="InterPro" id="IPR000700">
    <property type="entry name" value="PAS-assoc_C"/>
</dbReference>
<comment type="catalytic activity">
    <reaction evidence="1">
        <text>ATP + protein L-histidine = ADP + protein N-phospho-L-histidine.</text>
        <dbReference type="EC" id="2.7.13.3"/>
    </reaction>
</comment>
<keyword evidence="3" id="KW-0597">Phosphoprotein</keyword>
<dbReference type="SUPFAM" id="SSF55781">
    <property type="entry name" value="GAF domain-like"/>
    <property type="match status" value="1"/>
</dbReference>
<dbReference type="Pfam" id="PF13185">
    <property type="entry name" value="GAF_2"/>
    <property type="match status" value="1"/>
</dbReference>
<gene>
    <name evidence="9" type="ORF">OM074_06275</name>
</gene>
<evidence type="ECO:0000256" key="6">
    <source>
        <dbReference type="SAM" id="Coils"/>
    </source>
</evidence>
<dbReference type="InterPro" id="IPR001610">
    <property type="entry name" value="PAC"/>
</dbReference>
<dbReference type="InterPro" id="IPR052162">
    <property type="entry name" value="Sensor_kinase/Photoreceptor"/>
</dbReference>
<dbReference type="NCBIfam" id="TIGR00229">
    <property type="entry name" value="sensory_box"/>
    <property type="match status" value="2"/>
</dbReference>
<evidence type="ECO:0000256" key="1">
    <source>
        <dbReference type="ARBA" id="ARBA00000085"/>
    </source>
</evidence>
<feature type="coiled-coil region" evidence="6">
    <location>
        <begin position="7"/>
        <end position="45"/>
    </location>
</feature>